<feature type="domain" description="CARMIL pleckstrin homology" evidence="2">
    <location>
        <begin position="35"/>
        <end position="121"/>
    </location>
</feature>
<dbReference type="GeneID" id="112047449"/>
<evidence type="ECO:0000313" key="3">
    <source>
        <dbReference type="Proteomes" id="UP001652582"/>
    </source>
</evidence>
<dbReference type="InterPro" id="IPR011993">
    <property type="entry name" value="PH-like_dom_sf"/>
</dbReference>
<dbReference type="InterPro" id="IPR032675">
    <property type="entry name" value="LRR_dom_sf"/>
</dbReference>
<feature type="region of interest" description="Disordered" evidence="1">
    <location>
        <begin position="1811"/>
        <end position="1897"/>
    </location>
</feature>
<reference evidence="4" key="1">
    <citation type="submission" date="2025-08" db="UniProtKB">
        <authorList>
            <consortium name="RefSeq"/>
        </authorList>
    </citation>
    <scope>IDENTIFICATION</scope>
</reference>
<organism evidence="3 4">
    <name type="scientific">Bicyclus anynana</name>
    <name type="common">Squinting bush brown butterfly</name>
    <dbReference type="NCBI Taxonomy" id="110368"/>
    <lineage>
        <taxon>Eukaryota</taxon>
        <taxon>Metazoa</taxon>
        <taxon>Ecdysozoa</taxon>
        <taxon>Arthropoda</taxon>
        <taxon>Hexapoda</taxon>
        <taxon>Insecta</taxon>
        <taxon>Pterygota</taxon>
        <taxon>Neoptera</taxon>
        <taxon>Endopterygota</taxon>
        <taxon>Lepidoptera</taxon>
        <taxon>Glossata</taxon>
        <taxon>Ditrysia</taxon>
        <taxon>Papilionoidea</taxon>
        <taxon>Nymphalidae</taxon>
        <taxon>Satyrinae</taxon>
        <taxon>Satyrini</taxon>
        <taxon>Mycalesina</taxon>
        <taxon>Bicyclus</taxon>
    </lineage>
</organism>
<feature type="compositionally biased region" description="Basic residues" evidence="1">
    <location>
        <begin position="1811"/>
        <end position="1823"/>
    </location>
</feature>
<feature type="compositionally biased region" description="Basic residues" evidence="1">
    <location>
        <begin position="1449"/>
        <end position="1460"/>
    </location>
</feature>
<dbReference type="Pfam" id="PF17888">
    <property type="entry name" value="Carm_PH"/>
    <property type="match status" value="1"/>
</dbReference>
<evidence type="ECO:0000256" key="1">
    <source>
        <dbReference type="SAM" id="MobiDB-lite"/>
    </source>
</evidence>
<evidence type="ECO:0000259" key="2">
    <source>
        <dbReference type="Pfam" id="PF17888"/>
    </source>
</evidence>
<dbReference type="InterPro" id="IPR041245">
    <property type="entry name" value="CARMIL_PH"/>
</dbReference>
<dbReference type="InterPro" id="IPR051279">
    <property type="entry name" value="PP1-Reg/Actin-Interact_Protein"/>
</dbReference>
<protein>
    <submittedName>
        <fullName evidence="4">Uncharacterized protein LOC112047449</fullName>
    </submittedName>
</protein>
<dbReference type="Pfam" id="PF13516">
    <property type="entry name" value="LRR_6"/>
    <property type="match status" value="2"/>
</dbReference>
<evidence type="ECO:0000313" key="4">
    <source>
        <dbReference type="RefSeq" id="XP_052741902.1"/>
    </source>
</evidence>
<accession>A0ABM3LS49</accession>
<proteinExistence type="predicted"/>
<dbReference type="Proteomes" id="UP001652582">
    <property type="component" value="Chromosome 15"/>
</dbReference>
<sequence>MTLKKIVKMSTKSQISTELNESIINVLGKNVRILYKSLIRMESRGDKVDNRVLVVTSFKVFITTTKVPTRIDNGFHLMEIEALESKKANHLSITLIHEHKPVSILIGEEGSVEGVINAIHALIAAFDDLFPNVAMEDIVSKVHLPFQLQPVSGTRKHSTCGDFSNQYAAMCDLYQTPFRAEVAWDIDTIYLAHDIRMLHLKDFDHLDQRDLIPLVMALQHNTWFSGVCGDGVRVGGEAWEAVARLLRSAAPPPRQLSWRAATLRHDHAAKLGHALVRARQPPAMHTIDLSQNHIEDKGAMSILTGLANNPDGLRHIALSQCGLTGKTVSHLALMLNDSPCHLSTLSHLDLSHNNLKDDVHNLYNFLAQPNVLTHLNLINTETTLENMWGALLRGCAARLSTLLVGRNPWSPARRPKDPPPSFRQFFTACLALTDLDFSYCKMPPDALKSLLLGLACNESAAGVKLNLAGVLSSSQAAHVLESCIHGVRCLQSLDLSDNSEYRHCRSCRCNESAAGVKLNLAGVLSSSQAAHVLESCIHGVRCLQSLDLSDNSEYRHCRSCRCNESAAGVKLNLAGVLSSSQAAHVLESCIHGVRCLQSLDLSDNSEYRHCRSCRCNESAAGVKLNLAGVLSSSQAAHVLESCIHGVRCLQSLDLSDNSEYRHCRSCRCNESAAGVKLNLAGVLSSSQAAHVLESCIHGVRCLQSLDLSDNSEYRHCRSCRCNESAAGVKLNLAGVLSSSQAAHVLESCIHGVRCLQSLDLSDNSEYRHCRSCRCNESAAGVKLNLAGVLSSSQAAHVLESCIHGVRCLQSLDLSDNSEYRHCRSCRCNESAAGVKLNLAGVLSSSQAAHVLESCIHGVLCLQSLDLSDNSEYRHCRSCRCNESAAGVKLNLAGVLSSSQAAHVLESCIHGVRCLQSLDLSDNSEYRHCRSCRCNESAAGVKLNLAGVLSSSQAAHVLESCIHGVLCLQSLDLSDNSEYRHCRSCRCNESAAGVKLNLAGVLSSSQAAHVLESCIHGVRCLQSLDLSDNSEYRHCRSCRCNESAAGVKLNLAGVLSSSQAAHVLESCIHGVLCLQSLDLSDNSEYRHCRSCRCNESAAGVKLNLAGVLSSSQAAHVLESCIHGVRCLQSLDLSDNSMEFELSGIVRAIGKNHSITHLSLSKLTGKRSYAPPLIQALVHVLQEPDTALTSLDLSDCKLKSDLYGLLNALGGARRLRTLDVGGNLAGDAGARLLAKALQCNCTLHTLYIDRNAFSLQGLTDIATALRRSVSVRRVEFPGCDAAAGGRGASERVATLWRELHERLSSNSSAGQCGRVRALALERAWAGGEAAAALAAQAAAALPPPPLPAATERAAAAAHHLLHQYLQRCSEVFAAMGGCGGGGELVTLQAVRDAMAPCNTTLQDLLNEAVERLALSACESVEGDSDRGPIVDPDMPDLLSPISHSGATPLGCRRRERGRRVRPKSVAEQQQCSSNEMLSLPPLHGEAADALADLPAHTLRHLVKGNRLIMTQATPLGCRRRERGRCVRPKSVAEQQQCSSNEMLSLPPLHGEAADALADLPAHTLRHLVKGNRLLTMQATPLGCRRVRPKSVAEQQQCSSNEMLSLPPLHGEAADALADLPAHTLRHLVKGNRLLTTQATPLGCRRRERGRRVRLKSVAEQQQCSSNEMLSLPALHGEAADALADLPAHTLRHLVKGNRLLTMQATPLGCRRVRPKSVAEQQQCSSNEMLSLPPLHGEAADALADLPAHTLRHLVKGNRLLTMQATPLGCRRVRPKSVAEQQQCSSNEMLSLPPLHGEAADALADLPAHTLRHLVKGRPRRVKTRAPTRPVTDQSQEIDEGLDEFWRTCRTPPGSEEASSLSARTPLTSRSLHSLSSLASASPASPASPSPARHSPTLRRDDTMYSVTSGESTPVLLECVSRCKSSDNVGFKAAPNTPPPSRSSDNVNTMGNGCVRAGGKARPWSVAGGNADNAALCTTEGVEACVGGSIVGITPGAALTSSMMRDHPLTPEGTEA</sequence>
<dbReference type="Gene3D" id="3.80.10.10">
    <property type="entry name" value="Ribonuclease Inhibitor"/>
    <property type="match status" value="3"/>
</dbReference>
<dbReference type="RefSeq" id="XP_052741902.1">
    <property type="nucleotide sequence ID" value="XM_052885942.1"/>
</dbReference>
<dbReference type="InterPro" id="IPR001611">
    <property type="entry name" value="Leu-rich_rpt"/>
</dbReference>
<gene>
    <name evidence="4" type="primary">LOC112047449</name>
</gene>
<dbReference type="SMART" id="SM00368">
    <property type="entry name" value="LRR_RI"/>
    <property type="match status" value="5"/>
</dbReference>
<dbReference type="PANTHER" id="PTHR24112">
    <property type="entry name" value="LEUCINE-RICH REPEAT, ISOFORM F-RELATED"/>
    <property type="match status" value="1"/>
</dbReference>
<dbReference type="Gene3D" id="2.30.29.30">
    <property type="entry name" value="Pleckstrin-homology domain (PH domain)/Phosphotyrosine-binding domain (PTB)"/>
    <property type="match status" value="1"/>
</dbReference>
<keyword evidence="3" id="KW-1185">Reference proteome</keyword>
<feature type="compositionally biased region" description="Low complexity" evidence="1">
    <location>
        <begin position="1861"/>
        <end position="1892"/>
    </location>
</feature>
<feature type="region of interest" description="Disordered" evidence="1">
    <location>
        <begin position="1436"/>
        <end position="1468"/>
    </location>
</feature>
<name>A0ABM3LS49_BICAN</name>
<dbReference type="PANTHER" id="PTHR24112:SF66">
    <property type="entry name" value="LEUCINE-RICH REPEAT, ISOFORM F"/>
    <property type="match status" value="1"/>
</dbReference>
<dbReference type="SUPFAM" id="SSF52047">
    <property type="entry name" value="RNI-like"/>
    <property type="match status" value="3"/>
</dbReference>